<comment type="caution">
    <text evidence="2">The sequence shown here is derived from an EMBL/GenBank/DDBJ whole genome shotgun (WGS) entry which is preliminary data.</text>
</comment>
<dbReference type="PANTHER" id="PTHR34406">
    <property type="entry name" value="PROTEIN YCEI"/>
    <property type="match status" value="1"/>
</dbReference>
<dbReference type="AlphaFoldDB" id="A0A368JVM6"/>
<accession>A0A368JVM6</accession>
<dbReference type="Proteomes" id="UP000253383">
    <property type="component" value="Unassembled WGS sequence"/>
</dbReference>
<dbReference type="InterPro" id="IPR036761">
    <property type="entry name" value="TTHA0802/YceI-like_sf"/>
</dbReference>
<dbReference type="PANTHER" id="PTHR34406:SF1">
    <property type="entry name" value="PROTEIN YCEI"/>
    <property type="match status" value="1"/>
</dbReference>
<evidence type="ECO:0000313" key="3">
    <source>
        <dbReference type="Proteomes" id="UP000253383"/>
    </source>
</evidence>
<dbReference type="SUPFAM" id="SSF101874">
    <property type="entry name" value="YceI-like"/>
    <property type="match status" value="1"/>
</dbReference>
<gene>
    <name evidence="2" type="ORF">DUE52_07810</name>
</gene>
<evidence type="ECO:0000313" key="2">
    <source>
        <dbReference type="EMBL" id="RCR70261.1"/>
    </source>
</evidence>
<dbReference type="Gene3D" id="2.40.128.110">
    <property type="entry name" value="Lipid/polyisoprenoid-binding, YceI-like"/>
    <property type="match status" value="1"/>
</dbReference>
<feature type="domain" description="Lipid/polyisoprenoid-binding YceI-like" evidence="1">
    <location>
        <begin position="60"/>
        <end position="234"/>
    </location>
</feature>
<dbReference type="OrthoDB" id="951410at2"/>
<reference evidence="2 3" key="1">
    <citation type="submission" date="2018-07" db="EMBL/GenBank/DDBJ databases">
        <title>Genome analysis of Larkinella rosea.</title>
        <authorList>
            <person name="Zhou Z."/>
            <person name="Wang G."/>
        </authorList>
    </citation>
    <scope>NUCLEOTIDE SEQUENCE [LARGE SCALE GENOMIC DNA]</scope>
    <source>
        <strain evidence="3">zzj9</strain>
    </source>
</reference>
<dbReference type="EMBL" id="QOWE01000005">
    <property type="protein sequence ID" value="RCR70261.1"/>
    <property type="molecule type" value="Genomic_DNA"/>
</dbReference>
<keyword evidence="3" id="KW-1185">Reference proteome</keyword>
<evidence type="ECO:0000259" key="1">
    <source>
        <dbReference type="SMART" id="SM00867"/>
    </source>
</evidence>
<organism evidence="2 3">
    <name type="scientific">Larkinella punicea</name>
    <dbReference type="NCBI Taxonomy" id="2315727"/>
    <lineage>
        <taxon>Bacteria</taxon>
        <taxon>Pseudomonadati</taxon>
        <taxon>Bacteroidota</taxon>
        <taxon>Cytophagia</taxon>
        <taxon>Cytophagales</taxon>
        <taxon>Spirosomataceae</taxon>
        <taxon>Larkinella</taxon>
    </lineage>
</organism>
<name>A0A368JVM6_9BACT</name>
<dbReference type="InterPro" id="IPR007372">
    <property type="entry name" value="Lipid/polyisoprenoid-bd_YceI"/>
</dbReference>
<dbReference type="SMART" id="SM00867">
    <property type="entry name" value="YceI"/>
    <property type="match status" value="1"/>
</dbReference>
<sequence length="236" mass="26010">MPSLPRFRPRPEFEHPRSKSIFLVKNNEYTMKKVRLFCAIALSSFLLNCTKDHLDPSQEQYQLDEKKSVAVWKGSLRTGYFEEGSIAVTSDVLTVKDGKVTGGSFTIPVSSIVSTSLPDTLKPVLVHHLQSADFFNMALHPSITYTITSLAPFAGGEGVTGANYQVDGSLTMLGKTHPVNFPAKIALKDNQLAVEATFKVDRTQWGMTYSADPTLPDAQYILPEIAIHLKLAGNKH</sequence>
<protein>
    <submittedName>
        <fullName evidence="2">YceI family protein</fullName>
    </submittedName>
</protein>
<proteinExistence type="predicted"/>
<dbReference type="Pfam" id="PF04264">
    <property type="entry name" value="YceI"/>
    <property type="match status" value="1"/>
</dbReference>